<evidence type="ECO:0000256" key="11">
    <source>
        <dbReference type="ARBA" id="ARBA00023242"/>
    </source>
</evidence>
<dbReference type="CDD" id="cd20418">
    <property type="entry name" value="Tudor_TDRD4_rpt5"/>
    <property type="match status" value="1"/>
</dbReference>
<feature type="coiled-coil region" evidence="15">
    <location>
        <begin position="6"/>
        <end position="43"/>
    </location>
</feature>
<evidence type="ECO:0000256" key="4">
    <source>
        <dbReference type="ARBA" id="ARBA00022490"/>
    </source>
</evidence>
<dbReference type="GO" id="GO:0005737">
    <property type="term" value="C:cytoplasm"/>
    <property type="evidence" value="ECO:0007669"/>
    <property type="project" value="UniProtKB-SubCell"/>
</dbReference>
<dbReference type="InterPro" id="IPR047845">
    <property type="entry name" value="RNF17-like_TUDOR_rpt1"/>
</dbReference>
<dbReference type="PANTHER" id="PTHR16442:SF1">
    <property type="entry name" value="RING FINGER PROTEIN 17"/>
    <property type="match status" value="1"/>
</dbReference>
<gene>
    <name evidence="17" type="ORF">NXF25_010787</name>
</gene>
<dbReference type="Gene3D" id="2.30.30.140">
    <property type="match status" value="5"/>
</dbReference>
<dbReference type="SMART" id="SM00333">
    <property type="entry name" value="TUDOR"/>
    <property type="match status" value="4"/>
</dbReference>
<dbReference type="InterPro" id="IPR002999">
    <property type="entry name" value="Tudor"/>
</dbReference>
<evidence type="ECO:0000256" key="14">
    <source>
        <dbReference type="ARBA" id="ARBA00072636"/>
    </source>
</evidence>
<dbReference type="EMBL" id="JAOTOJ010000004">
    <property type="protein sequence ID" value="KAK9402431.1"/>
    <property type="molecule type" value="Genomic_DNA"/>
</dbReference>
<evidence type="ECO:0000256" key="7">
    <source>
        <dbReference type="ARBA" id="ARBA00022771"/>
    </source>
</evidence>
<evidence type="ECO:0000313" key="17">
    <source>
        <dbReference type="EMBL" id="KAK9402431.1"/>
    </source>
</evidence>
<dbReference type="SUPFAM" id="SSF63748">
    <property type="entry name" value="Tudor/PWWP/MBT"/>
    <property type="match status" value="4"/>
</dbReference>
<evidence type="ECO:0000256" key="13">
    <source>
        <dbReference type="ARBA" id="ARBA00062119"/>
    </source>
</evidence>
<dbReference type="PROSITE" id="PS50304">
    <property type="entry name" value="TUDOR"/>
    <property type="match status" value="4"/>
</dbReference>
<evidence type="ECO:0000256" key="2">
    <source>
        <dbReference type="ARBA" id="ARBA00004496"/>
    </source>
</evidence>
<evidence type="ECO:0000256" key="8">
    <source>
        <dbReference type="ARBA" id="ARBA00022782"/>
    </source>
</evidence>
<dbReference type="InterPro" id="IPR035437">
    <property type="entry name" value="SNase_OB-fold_sf"/>
</dbReference>
<evidence type="ECO:0000256" key="6">
    <source>
        <dbReference type="ARBA" id="ARBA00022737"/>
    </source>
</evidence>
<dbReference type="FunFam" id="2.30.30.140:FF:000114">
    <property type="entry name" value="RING finger protein 17"/>
    <property type="match status" value="1"/>
</dbReference>
<dbReference type="SUPFAM" id="SSF50199">
    <property type="entry name" value="Staphylococcal nuclease"/>
    <property type="match status" value="1"/>
</dbReference>
<name>A0AAW1BKY8_CROAD</name>
<dbReference type="Proteomes" id="UP001474421">
    <property type="component" value="Unassembled WGS sequence"/>
</dbReference>
<feature type="domain" description="Tudor" evidence="16">
    <location>
        <begin position="828"/>
        <end position="887"/>
    </location>
</feature>
<protein>
    <recommendedName>
        <fullName evidence="14">RING finger protein 17</fullName>
    </recommendedName>
</protein>
<comment type="subunit">
    <text evidence="13">Interacts with MXD1, MXD3, MXD4, MXI1 and PIWIL1. Self-associates.</text>
</comment>
<evidence type="ECO:0000256" key="9">
    <source>
        <dbReference type="ARBA" id="ARBA00022833"/>
    </source>
</evidence>
<keyword evidence="18" id="KW-1185">Reference proteome</keyword>
<evidence type="ECO:0000256" key="3">
    <source>
        <dbReference type="ARBA" id="ARBA00022473"/>
    </source>
</evidence>
<keyword evidence="15" id="KW-0175">Coiled coil</keyword>
<keyword evidence="7" id="KW-0863">Zinc-finger</keyword>
<feature type="domain" description="Tudor" evidence="16">
    <location>
        <begin position="1084"/>
        <end position="1141"/>
    </location>
</feature>
<evidence type="ECO:0000256" key="15">
    <source>
        <dbReference type="SAM" id="Coils"/>
    </source>
</evidence>
<dbReference type="GO" id="GO:0005634">
    <property type="term" value="C:nucleus"/>
    <property type="evidence" value="ECO:0007669"/>
    <property type="project" value="UniProtKB-SubCell"/>
</dbReference>
<dbReference type="CDD" id="cd20414">
    <property type="entry name" value="Tudor_TDRD4_rpt1"/>
    <property type="match status" value="1"/>
</dbReference>
<dbReference type="GO" id="GO:0030154">
    <property type="term" value="P:cell differentiation"/>
    <property type="evidence" value="ECO:0007669"/>
    <property type="project" value="UniProtKB-KW"/>
</dbReference>
<dbReference type="GO" id="GO:0008270">
    <property type="term" value="F:zinc ion binding"/>
    <property type="evidence" value="ECO:0007669"/>
    <property type="project" value="UniProtKB-KW"/>
</dbReference>
<keyword evidence="6" id="KW-0677">Repeat</keyword>
<keyword evidence="8" id="KW-0221">Differentiation</keyword>
<keyword evidence="4" id="KW-0963">Cytoplasm</keyword>
<keyword evidence="5" id="KW-0479">Metal-binding</keyword>
<comment type="subcellular location">
    <subcellularLocation>
        <location evidence="2">Cytoplasm</location>
    </subcellularLocation>
    <subcellularLocation>
        <location evidence="1">Nucleus</location>
    </subcellularLocation>
</comment>
<feature type="domain" description="Tudor" evidence="16">
    <location>
        <begin position="1323"/>
        <end position="1383"/>
    </location>
</feature>
<dbReference type="PANTHER" id="PTHR16442">
    <property type="entry name" value="RING FINGER PROTEIN 17"/>
    <property type="match status" value="1"/>
</dbReference>
<evidence type="ECO:0000313" key="18">
    <source>
        <dbReference type="Proteomes" id="UP001474421"/>
    </source>
</evidence>
<comment type="function">
    <text evidence="12">Seems to be involved in regulation of transcriptional activity of MYC. In vitro, inhibits DNA-binding activity of Mad-MAX heterodimers. Can recruit Mad transcriptional repressors (MXD1, MXD3, MXD4 and MXI1) to the cytoplasm. May be involved in spermiogenesis.</text>
</comment>
<dbReference type="GO" id="GO:0007283">
    <property type="term" value="P:spermatogenesis"/>
    <property type="evidence" value="ECO:0007669"/>
    <property type="project" value="UniProtKB-KW"/>
</dbReference>
<evidence type="ECO:0000256" key="10">
    <source>
        <dbReference type="ARBA" id="ARBA00022871"/>
    </source>
</evidence>
<dbReference type="InterPro" id="IPR047850">
    <property type="entry name" value="RNF17-like_TUDOR_rpt5"/>
</dbReference>
<comment type="caution">
    <text evidence="17">The sequence shown here is derived from an EMBL/GenBank/DDBJ whole genome shotgun (WGS) entry which is preliminary data.</text>
</comment>
<dbReference type="Pfam" id="PF00567">
    <property type="entry name" value="TUDOR"/>
    <property type="match status" value="5"/>
</dbReference>
<reference evidence="17 18" key="1">
    <citation type="journal article" date="2024" name="Proc. Natl. Acad. Sci. U.S.A.">
        <title>The genetic regulatory architecture and epigenomic basis for age-related changes in rattlesnake venom.</title>
        <authorList>
            <person name="Hogan M.P."/>
            <person name="Holding M.L."/>
            <person name="Nystrom G.S."/>
            <person name="Colston T.J."/>
            <person name="Bartlett D.A."/>
            <person name="Mason A.J."/>
            <person name="Ellsworth S.A."/>
            <person name="Rautsaw R.M."/>
            <person name="Lawrence K.C."/>
            <person name="Strickland J.L."/>
            <person name="He B."/>
            <person name="Fraser P."/>
            <person name="Margres M.J."/>
            <person name="Gilbert D.M."/>
            <person name="Gibbs H.L."/>
            <person name="Parkinson C.L."/>
            <person name="Rokyta D.R."/>
        </authorList>
    </citation>
    <scope>NUCLEOTIDE SEQUENCE [LARGE SCALE GENOMIC DNA]</scope>
    <source>
        <strain evidence="17">DRR0105</strain>
    </source>
</reference>
<proteinExistence type="predicted"/>
<sequence>MDSKILQDIEKALNKAKNNLEQLKALEELLQQLVTETKQEESKIADVITAKFTDCMASLNSRKRKIEAELVMNTSYYVTDIHSIQVAVIQKRSNLIDAIKTAKELKTIHSLESCHSLNQALCNLNVSIEEEVLKLNNLKKRTLPRFYMDYDEINHMFEKIGKFSYDASNVYNFEDSSLKMNNELDTSHQVYINLVKEVDVIPPSEEFDDICFEEAHLQEMAPLSIQKHTAALSQVASTPDVIIEEIIEDDQETFSTEYRKSTYQKSLFQIQQVPSELKAEIPEYVIVSSVINPCHFYVRKVSQKKTAIYLEKVLKYYCRNNYLSPIDILELGTRILVKSKEHGMWCRAEIIELIPLLNTNEGKPCGLTKYKICDIAIMKVFLIDFGHPEALIISGVPNEVIVNPEHVTLKYMMVEDLCLVIRKMDLSLETRLRGISKLALQCSLKGIVPKDSEKGWGRGARIEFLRMVNSKAVLMKIFREENGVLIVDLMKPPANKISSDMPVSLRDALVFLDLASFQNEFSDWSENAVPLKYYPPVMPRENTEVAAVVSYINSPGDFYIQLLEQGPEFAAFLKKVEEVYENELGPDLQILCPTQGQPCVAKFEDDGLWYRAQVIGLPGHQKVEVKYVDYGNTAKINIKEMCKIKDEFLVPPEKAIRCKLAYIRPCKGATEWTVQSKDRFEQLIKDKCMLCFVTEKAEDNVLSVELYQSVCVPSKQSGSVNNLLVEEGLASYITGDKKMIATAYNEIWDPDLEDIFKTEKSLLKLKIEDLPWMEDLVLESNKELQVQINHIVSPSKIFVHFMSSEKILKRLQEKMIATYFETEYKAINWEVDMNCAAYICEQNQWQRGQIIRIVSEKDVEVFLIDLGVVRIVDITCLREIEQNLKTIRPLAVECSLTNISPTGGTEQWTATACDVLKSYLTGAVVNLIIQDTDLSPLPVKIFCKDEQNCTDVSEYMIKEGLALRKRAPKIHPNQASSNKLQKNVDINQLVSEKESPSKLEKHFDTSNTDSKQQELKMSVAKPLVVETYKLPALPSSDCFNAIVSCVSDNGTIYVIPTSQEQKLKELMCKIQDNVKGLGLLKPYNWKNGEACVVRAADTMWYRGEVKDVGAGIVKVLYMDYGYTEKIPPCHLYPTILYAEIPPFSIPCQLYKTVPVGNIWQQDAVELLKELLTKRSVKVRIMEQSDLPWGKVSVKLWFSGMSLSYFMAFHKHCITKDDDDSIPTWDMLESSNETLEENCEISYEGLLKIKLKTPLLPPYISASLPILGEHFPVKVTHIVSPNEVYISIVHSNSTSQQREMDSDTLEKALAQCNQNIETLPHPTDFQKDMPCLAEYSDGLWYRAKLISILEFNPVSVLVEFVDYGSTKTLPTNRLRQIPHKLMQYPVQAFRVLLAGFKPALNDSATERIPYCSEWSLDALWAAMNCFEGKNLSASSVTHTPEHIIFLYEEGHLFHMKLVEMGFAELTQ</sequence>
<keyword evidence="11" id="KW-0539">Nucleus</keyword>
<evidence type="ECO:0000256" key="12">
    <source>
        <dbReference type="ARBA" id="ARBA00057086"/>
    </source>
</evidence>
<evidence type="ECO:0000256" key="1">
    <source>
        <dbReference type="ARBA" id="ARBA00004123"/>
    </source>
</evidence>
<feature type="domain" description="Tudor" evidence="16">
    <location>
        <begin position="592"/>
        <end position="651"/>
    </location>
</feature>
<keyword evidence="3" id="KW-0217">Developmental protein</keyword>
<evidence type="ECO:0000256" key="5">
    <source>
        <dbReference type="ARBA" id="ARBA00022723"/>
    </source>
</evidence>
<keyword evidence="9" id="KW-0862">Zinc</keyword>
<keyword evidence="10" id="KW-0744">Spermatogenesis</keyword>
<organism evidence="17 18">
    <name type="scientific">Crotalus adamanteus</name>
    <name type="common">Eastern diamondback rattlesnake</name>
    <dbReference type="NCBI Taxonomy" id="8729"/>
    <lineage>
        <taxon>Eukaryota</taxon>
        <taxon>Metazoa</taxon>
        <taxon>Chordata</taxon>
        <taxon>Craniata</taxon>
        <taxon>Vertebrata</taxon>
        <taxon>Euteleostomi</taxon>
        <taxon>Lepidosauria</taxon>
        <taxon>Squamata</taxon>
        <taxon>Bifurcata</taxon>
        <taxon>Unidentata</taxon>
        <taxon>Episquamata</taxon>
        <taxon>Toxicofera</taxon>
        <taxon>Serpentes</taxon>
        <taxon>Colubroidea</taxon>
        <taxon>Viperidae</taxon>
        <taxon>Crotalinae</taxon>
        <taxon>Crotalus</taxon>
    </lineage>
</organism>
<evidence type="ECO:0000259" key="16">
    <source>
        <dbReference type="PROSITE" id="PS50304"/>
    </source>
</evidence>
<accession>A0AAW1BKY8</accession>
<dbReference type="Gene3D" id="2.40.50.90">
    <property type="match status" value="5"/>
</dbReference>